<protein>
    <recommendedName>
        <fullName evidence="12">Probable potassium transport system protein Kup</fullName>
    </recommendedName>
</protein>
<keyword evidence="7 12" id="KW-0769">Symport</keyword>
<dbReference type="PATRIC" id="fig|997355.3.peg.855"/>
<evidence type="ECO:0000256" key="8">
    <source>
        <dbReference type="ARBA" id="ARBA00022958"/>
    </source>
</evidence>
<keyword evidence="9 12" id="KW-1133">Transmembrane helix</keyword>
<dbReference type="GO" id="GO:0015079">
    <property type="term" value="F:potassium ion transmembrane transporter activity"/>
    <property type="evidence" value="ECO:0007669"/>
    <property type="project" value="UniProtKB-UniRule"/>
</dbReference>
<evidence type="ECO:0000256" key="11">
    <source>
        <dbReference type="ARBA" id="ARBA00023136"/>
    </source>
</evidence>
<evidence type="ECO:0000256" key="10">
    <source>
        <dbReference type="ARBA" id="ARBA00023065"/>
    </source>
</evidence>
<evidence type="ECO:0000256" key="4">
    <source>
        <dbReference type="ARBA" id="ARBA00022475"/>
    </source>
</evidence>
<evidence type="ECO:0000256" key="5">
    <source>
        <dbReference type="ARBA" id="ARBA00022538"/>
    </source>
</evidence>
<feature type="domain" description="K+ potassium transporter C-terminal" evidence="14">
    <location>
        <begin position="486"/>
        <end position="641"/>
    </location>
</feature>
<dbReference type="EMBL" id="AGBA01000009">
    <property type="protein sequence ID" value="EGY78292.1"/>
    <property type="molecule type" value="Genomic_DNA"/>
</dbReference>
<feature type="transmembrane region" description="Helical" evidence="12">
    <location>
        <begin position="181"/>
        <end position="201"/>
    </location>
</feature>
<comment type="catalytic activity">
    <reaction evidence="12">
        <text>K(+)(in) + H(+)(in) = K(+)(out) + H(+)(out)</text>
        <dbReference type="Rhea" id="RHEA:28490"/>
        <dbReference type="ChEBI" id="CHEBI:15378"/>
        <dbReference type="ChEBI" id="CHEBI:29103"/>
    </reaction>
</comment>
<dbReference type="Pfam" id="PF22776">
    <property type="entry name" value="K_trans_C"/>
    <property type="match status" value="1"/>
</dbReference>
<comment type="similarity">
    <text evidence="2 12">Belongs to the HAK/KUP transporter (TC 2.A.72) family.</text>
</comment>
<keyword evidence="6 12" id="KW-0812">Transmembrane</keyword>
<feature type="domain" description="K+ potassium transporter integral membrane" evidence="13">
    <location>
        <begin position="21"/>
        <end position="474"/>
    </location>
</feature>
<dbReference type="HOGENOM" id="CLU_008142_4_2_11"/>
<dbReference type="AlphaFoldDB" id="G4CWG8"/>
<evidence type="ECO:0000256" key="3">
    <source>
        <dbReference type="ARBA" id="ARBA00022448"/>
    </source>
</evidence>
<dbReference type="InterPro" id="IPR053952">
    <property type="entry name" value="K_trans_C"/>
</dbReference>
<evidence type="ECO:0000256" key="2">
    <source>
        <dbReference type="ARBA" id="ARBA00007019"/>
    </source>
</evidence>
<feature type="transmembrane region" description="Helical" evidence="12">
    <location>
        <begin position="21"/>
        <end position="39"/>
    </location>
</feature>
<reference evidence="15 16" key="1">
    <citation type="submission" date="2011-06" db="EMBL/GenBank/DDBJ databases">
        <authorList>
            <person name="Muzny D."/>
            <person name="Qin X."/>
            <person name="Deng J."/>
            <person name="Jiang H."/>
            <person name="Liu Y."/>
            <person name="Qu J."/>
            <person name="Song X.-Z."/>
            <person name="Zhang L."/>
            <person name="Thornton R."/>
            <person name="Coyle M."/>
            <person name="Francisco L."/>
            <person name="Jackson L."/>
            <person name="Javaid M."/>
            <person name="Korchina V."/>
            <person name="Kovar C."/>
            <person name="Mata R."/>
            <person name="Mathew T."/>
            <person name="Ngo R."/>
            <person name="Nguyen L."/>
            <person name="Nguyen N."/>
            <person name="Okwuonu G."/>
            <person name="Ongeri F."/>
            <person name="Pham C."/>
            <person name="Simmons D."/>
            <person name="Wilczek-Boney K."/>
            <person name="Hale W."/>
            <person name="Jakkamsetti A."/>
            <person name="Pham P."/>
            <person name="Ruth R."/>
            <person name="San Lucas F."/>
            <person name="Warren J."/>
            <person name="Zhang J."/>
            <person name="Zhao Z."/>
            <person name="Zhou C."/>
            <person name="Zhu D."/>
            <person name="Lee S."/>
            <person name="Bess C."/>
            <person name="Blankenburg K."/>
            <person name="Forbes L."/>
            <person name="Fu Q."/>
            <person name="Gubbala S."/>
            <person name="Hirani K."/>
            <person name="Jayaseelan J.C."/>
            <person name="Lara F."/>
            <person name="Munidasa M."/>
            <person name="Palculict T."/>
            <person name="Patil S."/>
            <person name="Pu L.-L."/>
            <person name="Saada N."/>
            <person name="Tang L."/>
            <person name="Weissenberger G."/>
            <person name="Zhu Y."/>
            <person name="Hemphill L."/>
            <person name="Shang Y."/>
            <person name="Youmans B."/>
            <person name="Ayvaz T."/>
            <person name="Ross M."/>
            <person name="Santibanez J."/>
            <person name="Aqrawi P."/>
            <person name="Gross S."/>
            <person name="Joshi V."/>
            <person name="Fowler G."/>
            <person name="Nazareth L."/>
            <person name="Reid J."/>
            <person name="Worley K."/>
            <person name="Petrosino J."/>
            <person name="Highlander S."/>
            <person name="Gibbs R."/>
        </authorList>
    </citation>
    <scope>NUCLEOTIDE SEQUENCE [LARGE SCALE GENOMIC DNA]</scope>
    <source>
        <strain evidence="15 16">ATCC 25577</strain>
    </source>
</reference>
<organism evidence="15 16">
    <name type="scientific">Cutibacterium avidum ATCC 25577</name>
    <dbReference type="NCBI Taxonomy" id="997355"/>
    <lineage>
        <taxon>Bacteria</taxon>
        <taxon>Bacillati</taxon>
        <taxon>Actinomycetota</taxon>
        <taxon>Actinomycetes</taxon>
        <taxon>Propionibacteriales</taxon>
        <taxon>Propionibacteriaceae</taxon>
        <taxon>Cutibacterium</taxon>
    </lineage>
</organism>
<evidence type="ECO:0000259" key="13">
    <source>
        <dbReference type="Pfam" id="PF02705"/>
    </source>
</evidence>
<evidence type="ECO:0000313" key="16">
    <source>
        <dbReference type="Proteomes" id="UP000005332"/>
    </source>
</evidence>
<comment type="subcellular location">
    <subcellularLocation>
        <location evidence="12">Cell membrane</location>
        <topology evidence="12">Multi-pass membrane protein</topology>
    </subcellularLocation>
    <subcellularLocation>
        <location evidence="1">Membrane</location>
        <topology evidence="1">Multi-pass membrane protein</topology>
    </subcellularLocation>
</comment>
<keyword evidence="4 12" id="KW-1003">Cell membrane</keyword>
<evidence type="ECO:0000256" key="12">
    <source>
        <dbReference type="HAMAP-Rule" id="MF_01522"/>
    </source>
</evidence>
<dbReference type="InterPro" id="IPR003855">
    <property type="entry name" value="K+_transporter"/>
</dbReference>
<dbReference type="InterPro" id="IPR023051">
    <property type="entry name" value="Kup"/>
</dbReference>
<evidence type="ECO:0000313" key="15">
    <source>
        <dbReference type="EMBL" id="EGY78292.1"/>
    </source>
</evidence>
<dbReference type="InterPro" id="IPR053951">
    <property type="entry name" value="K_trans_N"/>
</dbReference>
<feature type="transmembrane region" description="Helical" evidence="12">
    <location>
        <begin position="299"/>
        <end position="321"/>
    </location>
</feature>
<dbReference type="Pfam" id="PF02705">
    <property type="entry name" value="K_trans"/>
    <property type="match status" value="1"/>
</dbReference>
<keyword evidence="11 12" id="KW-0472">Membrane</keyword>
<comment type="caution">
    <text evidence="15">The sequence shown here is derived from an EMBL/GenBank/DDBJ whole genome shotgun (WGS) entry which is preliminary data.</text>
</comment>
<evidence type="ECO:0000256" key="6">
    <source>
        <dbReference type="ARBA" id="ARBA00022692"/>
    </source>
</evidence>
<gene>
    <name evidence="12 15" type="primary">kup</name>
    <name evidence="15" type="ORF">HMPREF9153_0875</name>
</gene>
<feature type="transmembrane region" description="Helical" evidence="12">
    <location>
        <begin position="409"/>
        <end position="429"/>
    </location>
</feature>
<feature type="transmembrane region" description="Helical" evidence="12">
    <location>
        <begin position="349"/>
        <end position="370"/>
    </location>
</feature>
<comment type="function">
    <text evidence="12">Transport of potassium into the cell. Likely operates as a K(+):H(+) symporter.</text>
</comment>
<keyword evidence="16" id="KW-1185">Reference proteome</keyword>
<feature type="transmembrane region" description="Helical" evidence="12">
    <location>
        <begin position="109"/>
        <end position="126"/>
    </location>
</feature>
<sequence length="642" mass="69641">MAKATQPISDPEPIRAMKPGLALAALGIVFGDIGTSVLYSLQTMFSMENHAVRPTHGDVMGIISMIFWSILLVVCVKYVIFVMRADNDGEGGILALMALVRRLMASRKGTGMTAMLLGIIGAGLFYGDSLITPAISVMSSVEGITVANPGAEMIVLPASVVILTILFIVQRRGTAVIGKAFGPVMGIWFLTLAALGIPWIISKPFIITALSPHWAILFAIERPGMAFIAMGAVVLTITGAEALYADMGHVGAPSIRLAWFAVVLPCLLINYLGQGAMILEHPDWIDNPFFRLAPGWATIPLVVIATMATVIASQAVISGAFSMSSEATRLGLLPRLSVRHTSKSEGGQIYIPEINWILFVGVLALILIFQTSTKLATAYGLAVTGTFLLTTSLFLVLAHRAWHWPMWALILFGVVVGGVELSIFAANLLKIASGGWIPLVFAAIIIAIMTTWRRGTAYIAKQRQNDEGPLDDFLDWVHETEPTRVPGLAIYPHPGRATTPLAMLNNLKFNHVLHEHNVIISMVVENVPHVRHVNRIEKVDLGKPTDGIVYIACHVGFADSQDVPKALALAADKCPVLKEHLDDAIYYLSLVDVKRSESEQGAKMTAWRKVLYVGLARNQADRTRVFRIPRTRAVVMGEAVDL</sequence>
<keyword evidence="5 12" id="KW-0633">Potassium transport</keyword>
<proteinExistence type="inferred from homology"/>
<keyword evidence="8 12" id="KW-0630">Potassium</keyword>
<dbReference type="HAMAP" id="MF_01522">
    <property type="entry name" value="Kup"/>
    <property type="match status" value="1"/>
</dbReference>
<dbReference type="GO" id="GO:0005886">
    <property type="term" value="C:plasma membrane"/>
    <property type="evidence" value="ECO:0007669"/>
    <property type="project" value="UniProtKB-SubCell"/>
</dbReference>
<name>G4CWG8_9ACTN</name>
<dbReference type="Proteomes" id="UP000005332">
    <property type="component" value="Unassembled WGS sequence"/>
</dbReference>
<feature type="transmembrane region" description="Helical" evidence="12">
    <location>
        <begin position="257"/>
        <end position="279"/>
    </location>
</feature>
<evidence type="ECO:0000259" key="14">
    <source>
        <dbReference type="Pfam" id="PF22776"/>
    </source>
</evidence>
<feature type="transmembrane region" description="Helical" evidence="12">
    <location>
        <begin position="59"/>
        <end position="80"/>
    </location>
</feature>
<feature type="transmembrane region" description="Helical" evidence="12">
    <location>
        <begin position="146"/>
        <end position="169"/>
    </location>
</feature>
<evidence type="ECO:0000256" key="9">
    <source>
        <dbReference type="ARBA" id="ARBA00022989"/>
    </source>
</evidence>
<keyword evidence="3 12" id="KW-0813">Transport</keyword>
<dbReference type="PANTHER" id="PTHR30540">
    <property type="entry name" value="OSMOTIC STRESS POTASSIUM TRANSPORTER"/>
    <property type="match status" value="1"/>
</dbReference>
<keyword evidence="10 12" id="KW-0406">Ion transport</keyword>
<evidence type="ECO:0000256" key="7">
    <source>
        <dbReference type="ARBA" id="ARBA00022847"/>
    </source>
</evidence>
<feature type="transmembrane region" description="Helical" evidence="12">
    <location>
        <begin position="376"/>
        <end position="397"/>
    </location>
</feature>
<accession>G4CWG8</accession>
<dbReference type="PANTHER" id="PTHR30540:SF79">
    <property type="entry name" value="LOW AFFINITY POTASSIUM TRANSPORT SYSTEM PROTEIN KUP"/>
    <property type="match status" value="1"/>
</dbReference>
<feature type="transmembrane region" description="Helical" evidence="12">
    <location>
        <begin position="224"/>
        <end position="245"/>
    </location>
</feature>
<evidence type="ECO:0000256" key="1">
    <source>
        <dbReference type="ARBA" id="ARBA00004141"/>
    </source>
</evidence>
<dbReference type="GO" id="GO:0015293">
    <property type="term" value="F:symporter activity"/>
    <property type="evidence" value="ECO:0007669"/>
    <property type="project" value="UniProtKB-UniRule"/>
</dbReference>
<feature type="transmembrane region" description="Helical" evidence="12">
    <location>
        <begin position="435"/>
        <end position="452"/>
    </location>
</feature>